<keyword evidence="1" id="KW-0812">Transmembrane</keyword>
<dbReference type="InterPro" id="IPR025339">
    <property type="entry name" value="DUF4245"/>
</dbReference>
<evidence type="ECO:0000313" key="2">
    <source>
        <dbReference type="EMBL" id="SEK27347.1"/>
    </source>
</evidence>
<dbReference type="eggNOG" id="ENOG5033C4E">
    <property type="taxonomic scope" value="Bacteria"/>
</dbReference>
<sequence>MGHHGGVATENVTVRKRPGMAAKSVRDMVLSLAAVLAAGLVIYFFIPHSGGNGVRPVSYLDSVASARRFAPYPVLAPDHLPSGWNATSVNFDGSNPQAAVWTLGLIDADGQYVAVQQSNGSPDAVIHNATLDGQKLSSTTQVAGTAWTQYQGSRYQALVLEGAKGTTVVFGTEGFAKLGQFAAMLSDH</sequence>
<keyword evidence="3" id="KW-1185">Reference proteome</keyword>
<organism evidence="2 3">
    <name type="scientific">Streptacidiphilus jiangxiensis</name>
    <dbReference type="NCBI Taxonomy" id="235985"/>
    <lineage>
        <taxon>Bacteria</taxon>
        <taxon>Bacillati</taxon>
        <taxon>Actinomycetota</taxon>
        <taxon>Actinomycetes</taxon>
        <taxon>Kitasatosporales</taxon>
        <taxon>Streptomycetaceae</taxon>
        <taxon>Streptacidiphilus</taxon>
    </lineage>
</organism>
<dbReference type="AlphaFoldDB" id="A0A1H7FQ53"/>
<dbReference type="Proteomes" id="UP000183015">
    <property type="component" value="Unassembled WGS sequence"/>
</dbReference>
<accession>A0A1H7FQ53</accession>
<dbReference type="Pfam" id="PF14030">
    <property type="entry name" value="DUF4245"/>
    <property type="match status" value="1"/>
</dbReference>
<protein>
    <recommendedName>
        <fullName evidence="4">DUF4245 domain-containing protein</fullName>
    </recommendedName>
</protein>
<reference evidence="3" key="1">
    <citation type="submission" date="2016-10" db="EMBL/GenBank/DDBJ databases">
        <authorList>
            <person name="Varghese N."/>
        </authorList>
    </citation>
    <scope>NUCLEOTIDE SEQUENCE [LARGE SCALE GENOMIC DNA]</scope>
    <source>
        <strain evidence="3">DSM 45096 / BCRC 16803 / CGMCC 4.1857 / CIP 109030 / JCM 12277 / KCTC 19219 / NBRC 100920 / 33214</strain>
    </source>
</reference>
<gene>
    <name evidence="2" type="ORF">SAMN05414137_101331</name>
</gene>
<dbReference type="STRING" id="235985.SAMN05414137_101331"/>
<proteinExistence type="predicted"/>
<feature type="transmembrane region" description="Helical" evidence="1">
    <location>
        <begin position="25"/>
        <end position="46"/>
    </location>
</feature>
<dbReference type="EMBL" id="FOAZ01000001">
    <property type="protein sequence ID" value="SEK27347.1"/>
    <property type="molecule type" value="Genomic_DNA"/>
</dbReference>
<name>A0A1H7FQ53_STRJI</name>
<evidence type="ECO:0008006" key="4">
    <source>
        <dbReference type="Google" id="ProtNLM"/>
    </source>
</evidence>
<keyword evidence="1" id="KW-1133">Transmembrane helix</keyword>
<keyword evidence="1" id="KW-0472">Membrane</keyword>
<evidence type="ECO:0000256" key="1">
    <source>
        <dbReference type="SAM" id="Phobius"/>
    </source>
</evidence>
<evidence type="ECO:0000313" key="3">
    <source>
        <dbReference type="Proteomes" id="UP000183015"/>
    </source>
</evidence>